<keyword evidence="2" id="KW-1185">Reference proteome</keyword>
<dbReference type="AlphaFoldDB" id="T1KQ21"/>
<reference evidence="2" key="1">
    <citation type="submission" date="2011-08" db="EMBL/GenBank/DDBJ databases">
        <authorList>
            <person name="Rombauts S."/>
        </authorList>
    </citation>
    <scope>NUCLEOTIDE SEQUENCE</scope>
    <source>
        <strain evidence="2">London</strain>
    </source>
</reference>
<sequence length="28" mass="3165">MSFAINVNIFSSNAIVDNIVRKLLPFKL</sequence>
<protein>
    <submittedName>
        <fullName evidence="1">Uncharacterized protein</fullName>
    </submittedName>
</protein>
<evidence type="ECO:0000313" key="2">
    <source>
        <dbReference type="Proteomes" id="UP000015104"/>
    </source>
</evidence>
<accession>T1KQ21</accession>
<name>T1KQ21_TETUR</name>
<reference evidence="1" key="2">
    <citation type="submission" date="2015-06" db="UniProtKB">
        <authorList>
            <consortium name="EnsemblMetazoa"/>
        </authorList>
    </citation>
    <scope>IDENTIFICATION</scope>
</reference>
<dbReference type="EnsemblMetazoa" id="tetur17g02560.1">
    <property type="protein sequence ID" value="tetur17g02560.1"/>
    <property type="gene ID" value="tetur17g02560"/>
</dbReference>
<proteinExistence type="predicted"/>
<organism evidence="1 2">
    <name type="scientific">Tetranychus urticae</name>
    <name type="common">Two-spotted spider mite</name>
    <dbReference type="NCBI Taxonomy" id="32264"/>
    <lineage>
        <taxon>Eukaryota</taxon>
        <taxon>Metazoa</taxon>
        <taxon>Ecdysozoa</taxon>
        <taxon>Arthropoda</taxon>
        <taxon>Chelicerata</taxon>
        <taxon>Arachnida</taxon>
        <taxon>Acari</taxon>
        <taxon>Acariformes</taxon>
        <taxon>Trombidiformes</taxon>
        <taxon>Prostigmata</taxon>
        <taxon>Eleutherengona</taxon>
        <taxon>Raphignathae</taxon>
        <taxon>Tetranychoidea</taxon>
        <taxon>Tetranychidae</taxon>
        <taxon>Tetranychus</taxon>
    </lineage>
</organism>
<dbReference type="Proteomes" id="UP000015104">
    <property type="component" value="Unassembled WGS sequence"/>
</dbReference>
<dbReference type="HOGENOM" id="CLU_3413374_0_0_1"/>
<dbReference type="EMBL" id="CAEY01000344">
    <property type="status" value="NOT_ANNOTATED_CDS"/>
    <property type="molecule type" value="Genomic_DNA"/>
</dbReference>
<evidence type="ECO:0000313" key="1">
    <source>
        <dbReference type="EnsemblMetazoa" id="tetur17g02560.1"/>
    </source>
</evidence>